<keyword evidence="3" id="KW-0804">Transcription</keyword>
<feature type="compositionally biased region" description="Basic and acidic residues" evidence="5">
    <location>
        <begin position="361"/>
        <end position="383"/>
    </location>
</feature>
<dbReference type="Pfam" id="PF24662">
    <property type="entry name" value="DUF7650"/>
    <property type="match status" value="1"/>
</dbReference>
<organism evidence="8 9">
    <name type="scientific">Medicago truncatula</name>
    <name type="common">Barrel medic</name>
    <name type="synonym">Medicago tribuloides</name>
    <dbReference type="NCBI Taxonomy" id="3880"/>
    <lineage>
        <taxon>Eukaryota</taxon>
        <taxon>Viridiplantae</taxon>
        <taxon>Streptophyta</taxon>
        <taxon>Embryophyta</taxon>
        <taxon>Tracheophyta</taxon>
        <taxon>Spermatophyta</taxon>
        <taxon>Magnoliopsida</taxon>
        <taxon>eudicotyledons</taxon>
        <taxon>Gunneridae</taxon>
        <taxon>Pentapetalae</taxon>
        <taxon>rosids</taxon>
        <taxon>fabids</taxon>
        <taxon>Fabales</taxon>
        <taxon>Fabaceae</taxon>
        <taxon>Papilionoideae</taxon>
        <taxon>50 kb inversion clade</taxon>
        <taxon>NPAAA clade</taxon>
        <taxon>Hologalegina</taxon>
        <taxon>IRL clade</taxon>
        <taxon>Trifolieae</taxon>
        <taxon>Medicago</taxon>
    </lineage>
</organism>
<evidence type="ECO:0000256" key="1">
    <source>
        <dbReference type="ARBA" id="ARBA00004123"/>
    </source>
</evidence>
<reference evidence="9" key="1">
    <citation type="journal article" date="2018" name="Nat. Plants">
        <title>Whole-genome landscape of Medicago truncatula symbiotic genes.</title>
        <authorList>
            <person name="Pecrix Y."/>
            <person name="Staton S.E."/>
            <person name="Sallet E."/>
            <person name="Lelandais-Briere C."/>
            <person name="Moreau S."/>
            <person name="Carrere S."/>
            <person name="Blein T."/>
            <person name="Jardinaud M.F."/>
            <person name="Latrasse D."/>
            <person name="Zouine M."/>
            <person name="Zahm M."/>
            <person name="Kreplak J."/>
            <person name="Mayjonade B."/>
            <person name="Satge C."/>
            <person name="Perez M."/>
            <person name="Cauet S."/>
            <person name="Marande W."/>
            <person name="Chantry-Darmon C."/>
            <person name="Lopez-Roques C."/>
            <person name="Bouchez O."/>
            <person name="Berard A."/>
            <person name="Debelle F."/>
            <person name="Munos S."/>
            <person name="Bendahmane A."/>
            <person name="Berges H."/>
            <person name="Niebel A."/>
            <person name="Buitink J."/>
            <person name="Frugier F."/>
            <person name="Benhamed M."/>
            <person name="Crespi M."/>
            <person name="Gouzy J."/>
            <person name="Gamas P."/>
        </authorList>
    </citation>
    <scope>NUCLEOTIDE SEQUENCE [LARGE SCALE GENOMIC DNA]</scope>
    <source>
        <strain evidence="9">cv. Jemalong A17</strain>
    </source>
</reference>
<dbReference type="EMBL" id="PSQE01000007">
    <property type="protein sequence ID" value="RHN49267.1"/>
    <property type="molecule type" value="Genomic_DNA"/>
</dbReference>
<dbReference type="GO" id="GO:0003677">
    <property type="term" value="F:DNA binding"/>
    <property type="evidence" value="ECO:0007669"/>
    <property type="project" value="UniProtKB-KW"/>
</dbReference>
<comment type="caution">
    <text evidence="8">The sequence shown here is derived from an EMBL/GenBank/DDBJ whole genome shotgun (WGS) entry which is preliminary data.</text>
</comment>
<evidence type="ECO:0000256" key="5">
    <source>
        <dbReference type="SAM" id="MobiDB-lite"/>
    </source>
</evidence>
<gene>
    <name evidence="8" type="ORF">MtrunA17_Chr7g0272691</name>
</gene>
<comment type="subcellular location">
    <subcellularLocation>
        <location evidence="1">Nucleus</location>
    </subcellularLocation>
</comment>
<dbReference type="InterPro" id="IPR057712">
    <property type="entry name" value="DUF7952"/>
</dbReference>
<dbReference type="PANTHER" id="PTHR13859">
    <property type="entry name" value="ATROPHIN-RELATED"/>
    <property type="match status" value="1"/>
</dbReference>
<evidence type="ECO:0000256" key="2">
    <source>
        <dbReference type="ARBA" id="ARBA00023015"/>
    </source>
</evidence>
<keyword evidence="4" id="KW-0539">Nucleus</keyword>
<keyword evidence="2" id="KW-0805">Transcription regulation</keyword>
<dbReference type="GO" id="GO:0005634">
    <property type="term" value="C:nucleus"/>
    <property type="evidence" value="ECO:0007669"/>
    <property type="project" value="UniProtKB-SubCell"/>
</dbReference>
<proteinExistence type="predicted"/>
<keyword evidence="8" id="KW-0238">DNA-binding</keyword>
<dbReference type="InterPro" id="IPR056067">
    <property type="entry name" value="DUF7650"/>
</dbReference>
<evidence type="ECO:0000256" key="3">
    <source>
        <dbReference type="ARBA" id="ARBA00023163"/>
    </source>
</evidence>
<dbReference type="SUPFAM" id="SSF46689">
    <property type="entry name" value="Homeodomain-like"/>
    <property type="match status" value="1"/>
</dbReference>
<dbReference type="Pfam" id="PF25826">
    <property type="entry name" value="DUF7952"/>
    <property type="match status" value="1"/>
</dbReference>
<evidence type="ECO:0000259" key="7">
    <source>
        <dbReference type="Pfam" id="PF25826"/>
    </source>
</evidence>
<feature type="domain" description="DUF7650" evidence="6">
    <location>
        <begin position="264"/>
        <end position="351"/>
    </location>
</feature>
<dbReference type="Proteomes" id="UP000265566">
    <property type="component" value="Chromosome 7"/>
</dbReference>
<dbReference type="InterPro" id="IPR009057">
    <property type="entry name" value="Homeodomain-like_sf"/>
</dbReference>
<evidence type="ECO:0000259" key="6">
    <source>
        <dbReference type="Pfam" id="PF24662"/>
    </source>
</evidence>
<evidence type="ECO:0000313" key="8">
    <source>
        <dbReference type="EMBL" id="RHN49267.1"/>
    </source>
</evidence>
<dbReference type="PANTHER" id="PTHR13859:SF31">
    <property type="entry name" value="ELM2 DOMAIN-CONTAINING PROTEIN"/>
    <property type="match status" value="1"/>
</dbReference>
<evidence type="ECO:0000313" key="9">
    <source>
        <dbReference type="Proteomes" id="UP000265566"/>
    </source>
</evidence>
<evidence type="ECO:0000256" key="4">
    <source>
        <dbReference type="ARBA" id="ARBA00023242"/>
    </source>
</evidence>
<keyword evidence="8" id="KW-0371">Homeobox</keyword>
<feature type="region of interest" description="Disordered" evidence="5">
    <location>
        <begin position="359"/>
        <end position="383"/>
    </location>
</feature>
<accession>A0A396HEF0</accession>
<feature type="domain" description="DUF7952" evidence="7">
    <location>
        <begin position="99"/>
        <end position="229"/>
    </location>
</feature>
<dbReference type="Gene3D" id="1.10.10.60">
    <property type="entry name" value="Homeodomain-like"/>
    <property type="match status" value="1"/>
</dbReference>
<dbReference type="AlphaFoldDB" id="A0A396HEF0"/>
<protein>
    <submittedName>
        <fullName evidence="8">Putative transcription regulator Homeodomain-LIKE family</fullName>
    </submittedName>
</protein>
<name>A0A396HEF0_MEDTR</name>
<sequence length="779" mass="88189">MLLQIHSSRHLFLSFTKTISSISTCMVSFEQNDFDTFIEHASDDDLEFSPRIGPEYQAEIPSLIEKSDQLSLRTDPTDSEDVHDKSLSSAISLPIPVIWSIADTNSFVLGLFIFGKNFTKIKRFIENKRMGEILTFYYGKFYETDGYCRWSECRKLKGRKCIIGKKLFAGARQQELLSRLIPHVSDESQDTFLQVSKSYVEGRTSLEEYISYLKSTAGLGVLVEAVSIGKEKGDLTRLDVEPRKNSPGAFSAQTCKALSSFGPSDIIQSLTGGFQLSKTKSDDLFWEAVWPRLLARGWHSEQPMYQGYVTSKDYLVFLIPGVDKFSRRKLVKGDHYFDSVSDVLNKVVAEPNILELEEEESKVHSCNEEQPEKGTNEDDLSDDHRQCYLKPRSFTYNKDHIKLMGIDTSLVHKGKPSDFRDLKFVPVNSVRKVEPDAAGINDEGQSYTRNVKHSKDMSKSIKRNSTKLTVIDTNRLSEGKLLKKMKQPKYPSVELGDASRMTTNLLKESKGVSSTDDSRRMVEAKMVLCGKQKINKTDSDPNKMVESQKNQHTSVFGDNRMKRIIKHEFNQRVISGDSNHAAVPIKRRRLTACVKAEKSHITENSSVGLGSDKLGFSHSSSFQDANQNVWHSVSHQQQHRGSFTASLAHRSVEENNEKSILKDCYQRKSVPCVQVQKCKSSTFNRPKVPSKSVNIKTMATVEEGEHGLKTNDPCLASATQEVVEEPLRTPCDVDSLEKQADINLRRQSTRNRSLTVRALECIANEFLHVQSRHKRRDTH</sequence>
<dbReference type="Gramene" id="rna44081">
    <property type="protein sequence ID" value="RHN49267.1"/>
    <property type="gene ID" value="gene44081"/>
</dbReference>